<dbReference type="EMBL" id="CH476738">
    <property type="protein sequence ID" value="EIE85426.1"/>
    <property type="molecule type" value="Genomic_DNA"/>
</dbReference>
<name>I1CAE6_RHIO9</name>
<sequence length="53" mass="6183">MPRWIYKLSKLLPPPSVVKDSAKHVTTSALYGYSFEYKNNVFSLYFFATIFSE</sequence>
<proteinExistence type="predicted"/>
<accession>I1CAE6</accession>
<protein>
    <submittedName>
        <fullName evidence="1">Uncharacterized protein</fullName>
    </submittedName>
</protein>
<dbReference type="AlphaFoldDB" id="I1CAE6"/>
<dbReference type="VEuPathDB" id="FungiDB:RO3G_10136"/>
<evidence type="ECO:0000313" key="2">
    <source>
        <dbReference type="Proteomes" id="UP000009138"/>
    </source>
</evidence>
<dbReference type="RefSeq" id="XP_067520822.1">
    <property type="nucleotide sequence ID" value="XM_067664721.1"/>
</dbReference>
<keyword evidence="2" id="KW-1185">Reference proteome</keyword>
<reference evidence="1 2" key="1">
    <citation type="journal article" date="2009" name="PLoS Genet.">
        <title>Genomic analysis of the basal lineage fungus Rhizopus oryzae reveals a whole-genome duplication.</title>
        <authorList>
            <person name="Ma L.-J."/>
            <person name="Ibrahim A.S."/>
            <person name="Skory C."/>
            <person name="Grabherr M.G."/>
            <person name="Burger G."/>
            <person name="Butler M."/>
            <person name="Elias M."/>
            <person name="Idnurm A."/>
            <person name="Lang B.F."/>
            <person name="Sone T."/>
            <person name="Abe A."/>
            <person name="Calvo S.E."/>
            <person name="Corrochano L.M."/>
            <person name="Engels R."/>
            <person name="Fu J."/>
            <person name="Hansberg W."/>
            <person name="Kim J.-M."/>
            <person name="Kodira C.D."/>
            <person name="Koehrsen M.J."/>
            <person name="Liu B."/>
            <person name="Miranda-Saavedra D."/>
            <person name="O'Leary S."/>
            <person name="Ortiz-Castellanos L."/>
            <person name="Poulter R."/>
            <person name="Rodriguez-Romero J."/>
            <person name="Ruiz-Herrera J."/>
            <person name="Shen Y.-Q."/>
            <person name="Zeng Q."/>
            <person name="Galagan J."/>
            <person name="Birren B.W."/>
            <person name="Cuomo C.A."/>
            <person name="Wickes B.L."/>
        </authorList>
    </citation>
    <scope>NUCLEOTIDE SEQUENCE [LARGE SCALE GENOMIC DNA]</scope>
    <source>
        <strain evidence="2">RA 99-880 / ATCC MYA-4621 / FGSC 9543 / NRRL 43880</strain>
    </source>
</reference>
<dbReference type="InParanoid" id="I1CAE6"/>
<evidence type="ECO:0000313" key="1">
    <source>
        <dbReference type="EMBL" id="EIE85426.1"/>
    </source>
</evidence>
<gene>
    <name evidence="1" type="ORF">RO3G_10136</name>
</gene>
<dbReference type="GeneID" id="93617102"/>
<organism evidence="1 2">
    <name type="scientific">Rhizopus delemar (strain RA 99-880 / ATCC MYA-4621 / FGSC 9543 / NRRL 43880)</name>
    <name type="common">Mucormycosis agent</name>
    <name type="synonym">Rhizopus arrhizus var. delemar</name>
    <dbReference type="NCBI Taxonomy" id="246409"/>
    <lineage>
        <taxon>Eukaryota</taxon>
        <taxon>Fungi</taxon>
        <taxon>Fungi incertae sedis</taxon>
        <taxon>Mucoromycota</taxon>
        <taxon>Mucoromycotina</taxon>
        <taxon>Mucoromycetes</taxon>
        <taxon>Mucorales</taxon>
        <taxon>Mucorineae</taxon>
        <taxon>Rhizopodaceae</taxon>
        <taxon>Rhizopus</taxon>
    </lineage>
</organism>
<dbReference type="Proteomes" id="UP000009138">
    <property type="component" value="Unassembled WGS sequence"/>
</dbReference>